<gene>
    <name evidence="21" type="ORF">CUNI_LOCUS1277</name>
</gene>
<dbReference type="GO" id="GO:0004674">
    <property type="term" value="F:protein serine/threonine kinase activity"/>
    <property type="evidence" value="ECO:0007669"/>
    <property type="project" value="UniProtKB-KW"/>
</dbReference>
<dbReference type="GO" id="GO:0005524">
    <property type="term" value="F:ATP binding"/>
    <property type="evidence" value="ECO:0007669"/>
    <property type="project" value="UniProtKB-KW"/>
</dbReference>
<evidence type="ECO:0000256" key="3">
    <source>
        <dbReference type="ARBA" id="ARBA00012513"/>
    </source>
</evidence>
<dbReference type="GO" id="GO:0070525">
    <property type="term" value="P:tRNA threonylcarbamoyladenosine metabolic process"/>
    <property type="evidence" value="ECO:0007669"/>
    <property type="project" value="TreeGrafter"/>
</dbReference>
<comment type="catalytic activity">
    <reaction evidence="13">
        <text>L-threonyl-[protein] + ATP = O-phospho-L-threonyl-[protein] + ADP + H(+)</text>
        <dbReference type="Rhea" id="RHEA:46608"/>
        <dbReference type="Rhea" id="RHEA-COMP:11060"/>
        <dbReference type="Rhea" id="RHEA-COMP:11605"/>
        <dbReference type="ChEBI" id="CHEBI:15378"/>
        <dbReference type="ChEBI" id="CHEBI:30013"/>
        <dbReference type="ChEBI" id="CHEBI:30616"/>
        <dbReference type="ChEBI" id="CHEBI:61977"/>
        <dbReference type="ChEBI" id="CHEBI:456216"/>
        <dbReference type="EC" id="2.7.11.1"/>
    </reaction>
</comment>
<sequence>MAVVKHAEVFQQGAEARLYRCGFYGRPCIVKKRFVKKYRHPTLDTSLSSQRVKSEVRANLRCRMAGIPTPTIYLVDTGSNSIYMEEILDAVTVRSYISKVQDADGNCADVRLNPLAEAIGCLLGRMHDNNIIHGDLTTSNMLLQGDPSDLNLVLIDFGLSSCEASAEDKGVDLYVLERAFLSSHPHSQELFKTILTSYSAAASSGSKCSEALAKLEEVRQRGRKRTMVG</sequence>
<keyword evidence="4" id="KW-0723">Serine/threonine-protein kinase</keyword>
<evidence type="ECO:0000256" key="19">
    <source>
        <dbReference type="ARBA" id="ARBA00081359"/>
    </source>
</evidence>
<comment type="caution">
    <text evidence="21">The sequence shown here is derived from an EMBL/GenBank/DDBJ whole genome shotgun (WGS) entry which is preliminary data.</text>
</comment>
<dbReference type="InterPro" id="IPR008266">
    <property type="entry name" value="Tyr_kinase_AS"/>
</dbReference>
<proteinExistence type="inferred from homology"/>
<dbReference type="GO" id="GO:0005634">
    <property type="term" value="C:nucleus"/>
    <property type="evidence" value="ECO:0007669"/>
    <property type="project" value="UniProtKB-SubCell"/>
</dbReference>
<evidence type="ECO:0000256" key="9">
    <source>
        <dbReference type="ARBA" id="ARBA00022777"/>
    </source>
</evidence>
<dbReference type="PROSITE" id="PS00109">
    <property type="entry name" value="PROTEIN_KINASE_TYR"/>
    <property type="match status" value="1"/>
</dbReference>
<keyword evidence="9" id="KW-0418">Kinase</keyword>
<dbReference type="InterPro" id="IPR022495">
    <property type="entry name" value="Bud32"/>
</dbReference>
<dbReference type="Gene3D" id="3.30.200.20">
    <property type="entry name" value="Phosphorylase Kinase, domain 1"/>
    <property type="match status" value="1"/>
</dbReference>
<comment type="similarity">
    <text evidence="2">Belongs to the protein kinase superfamily. BUD32 family.</text>
</comment>
<comment type="function">
    <text evidence="15">Component of the EKC/KEOPS complex that is required for the formation of a threonylcarbamoyl group on adenosine at position 37 (t(6)A37) in tRNAs that read codons beginning with adenine. The complex is probably involved in the transfer of the threonylcarbamoyl moiety of threonylcarbamoyl-AMP (TC-AMP) to the N6 group of A37. TP53RK has ATPase activity in the context of the EKC/KEOPS complex and likely plays a supporting role to the catalytic subunit OSGEP. Atypical protein kinase that phosphorylates 'Ser-15' of p53/TP53 protein and may therefore participate in its activation.</text>
</comment>
<keyword evidence="22" id="KW-1185">Reference proteome</keyword>
<protein>
    <recommendedName>
        <fullName evidence="3">non-specific serine/threonine protein kinase</fullName>
        <ecNumber evidence="3">2.7.11.1</ecNumber>
    </recommendedName>
    <alternativeName>
        <fullName evidence="17">Nori-2</fullName>
    </alternativeName>
    <alternativeName>
        <fullName evidence="18">TP53-regulating kinase</fullName>
    </alternativeName>
    <alternativeName>
        <fullName evidence="19">p53-related protein kinase</fullName>
    </alternativeName>
</protein>
<keyword evidence="8" id="KW-0547">Nucleotide-binding</keyword>
<dbReference type="SUPFAM" id="SSF56112">
    <property type="entry name" value="Protein kinase-like (PK-like)"/>
    <property type="match status" value="1"/>
</dbReference>
<dbReference type="InterPro" id="IPR000719">
    <property type="entry name" value="Prot_kinase_dom"/>
</dbReference>
<evidence type="ECO:0000256" key="16">
    <source>
        <dbReference type="ARBA" id="ARBA00062157"/>
    </source>
</evidence>
<evidence type="ECO:0000256" key="17">
    <source>
        <dbReference type="ARBA" id="ARBA00079584"/>
    </source>
</evidence>
<keyword evidence="7" id="KW-0819">tRNA processing</keyword>
<dbReference type="InterPro" id="IPR011009">
    <property type="entry name" value="Kinase-like_dom_sf"/>
</dbReference>
<comment type="catalytic activity">
    <reaction evidence="14">
        <text>L-seryl-[protein] + ATP = O-phospho-L-seryl-[protein] + ADP + H(+)</text>
        <dbReference type="Rhea" id="RHEA:17989"/>
        <dbReference type="Rhea" id="RHEA-COMP:9863"/>
        <dbReference type="Rhea" id="RHEA-COMP:11604"/>
        <dbReference type="ChEBI" id="CHEBI:15378"/>
        <dbReference type="ChEBI" id="CHEBI:29999"/>
        <dbReference type="ChEBI" id="CHEBI:30616"/>
        <dbReference type="ChEBI" id="CHEBI:83421"/>
        <dbReference type="ChEBI" id="CHEBI:456216"/>
        <dbReference type="EC" id="2.7.11.1"/>
    </reaction>
</comment>
<dbReference type="PANTHER" id="PTHR12209">
    <property type="entry name" value="NON-SPECIFIC SERINE/THREONINE PROTEIN KINASE"/>
    <property type="match status" value="1"/>
</dbReference>
<evidence type="ECO:0000256" key="12">
    <source>
        <dbReference type="ARBA" id="ARBA00023242"/>
    </source>
</evidence>
<dbReference type="Proteomes" id="UP000678393">
    <property type="component" value="Unassembled WGS sequence"/>
</dbReference>
<feature type="domain" description="Protein kinase" evidence="20">
    <location>
        <begin position="4"/>
        <end position="229"/>
    </location>
</feature>
<dbReference type="GO" id="GO:0016787">
    <property type="term" value="F:hydrolase activity"/>
    <property type="evidence" value="ECO:0007669"/>
    <property type="project" value="UniProtKB-KW"/>
</dbReference>
<accession>A0A8S3YEN0</accession>
<evidence type="ECO:0000256" key="2">
    <source>
        <dbReference type="ARBA" id="ARBA00010630"/>
    </source>
</evidence>
<dbReference type="PANTHER" id="PTHR12209:SF0">
    <property type="entry name" value="EKC_KEOPS COMPLEX SUBUNIT TP53RK"/>
    <property type="match status" value="1"/>
</dbReference>
<dbReference type="GO" id="GO:0000408">
    <property type="term" value="C:EKC/KEOPS complex"/>
    <property type="evidence" value="ECO:0007669"/>
    <property type="project" value="TreeGrafter"/>
</dbReference>
<dbReference type="EMBL" id="CAJHNH020000155">
    <property type="protein sequence ID" value="CAG5115719.1"/>
    <property type="molecule type" value="Genomic_DNA"/>
</dbReference>
<dbReference type="OrthoDB" id="3399at2759"/>
<dbReference type="GO" id="GO:0005829">
    <property type="term" value="C:cytosol"/>
    <property type="evidence" value="ECO:0007669"/>
    <property type="project" value="TreeGrafter"/>
</dbReference>
<dbReference type="PROSITE" id="PS50011">
    <property type="entry name" value="PROTEIN_KINASE_DOM"/>
    <property type="match status" value="1"/>
</dbReference>
<keyword evidence="11" id="KW-0067">ATP-binding</keyword>
<keyword evidence="12" id="KW-0539">Nucleus</keyword>
<dbReference type="FunFam" id="3.30.200.20:FF:000201">
    <property type="entry name" value="TP53-regulating kinase isoform X1"/>
    <property type="match status" value="1"/>
</dbReference>
<keyword evidence="5" id="KW-0597">Phosphoprotein</keyword>
<comment type="subcellular location">
    <subcellularLocation>
        <location evidence="1">Nucleus</location>
    </subcellularLocation>
</comment>
<dbReference type="FunFam" id="1.10.510.10:FF:000323">
    <property type="entry name" value="TP53-regulating kinase, putative"/>
    <property type="match status" value="1"/>
</dbReference>
<comment type="subunit">
    <text evidence="16">Component of the EKC/KEOPS complex composed of at least GON7, TP53RK, TPRKB, OSGEP and LAGE3; the whole complex dimerizes.</text>
</comment>
<evidence type="ECO:0000256" key="6">
    <source>
        <dbReference type="ARBA" id="ARBA00022679"/>
    </source>
</evidence>
<evidence type="ECO:0000256" key="4">
    <source>
        <dbReference type="ARBA" id="ARBA00022527"/>
    </source>
</evidence>
<dbReference type="AlphaFoldDB" id="A0A8S3YEN0"/>
<evidence type="ECO:0000256" key="5">
    <source>
        <dbReference type="ARBA" id="ARBA00022553"/>
    </source>
</evidence>
<evidence type="ECO:0000256" key="1">
    <source>
        <dbReference type="ARBA" id="ARBA00004123"/>
    </source>
</evidence>
<evidence type="ECO:0000256" key="18">
    <source>
        <dbReference type="ARBA" id="ARBA00080585"/>
    </source>
</evidence>
<keyword evidence="6" id="KW-0808">Transferase</keyword>
<evidence type="ECO:0000256" key="10">
    <source>
        <dbReference type="ARBA" id="ARBA00022801"/>
    </source>
</evidence>
<evidence type="ECO:0000256" key="7">
    <source>
        <dbReference type="ARBA" id="ARBA00022694"/>
    </source>
</evidence>
<dbReference type="Gene3D" id="1.10.510.10">
    <property type="entry name" value="Transferase(Phosphotransferase) domain 1"/>
    <property type="match status" value="1"/>
</dbReference>
<reference evidence="21" key="1">
    <citation type="submission" date="2021-04" db="EMBL/GenBank/DDBJ databases">
        <authorList>
            <consortium name="Molecular Ecology Group"/>
        </authorList>
    </citation>
    <scope>NUCLEOTIDE SEQUENCE</scope>
</reference>
<evidence type="ECO:0000259" key="20">
    <source>
        <dbReference type="PROSITE" id="PS50011"/>
    </source>
</evidence>
<evidence type="ECO:0000313" key="21">
    <source>
        <dbReference type="EMBL" id="CAG5115719.1"/>
    </source>
</evidence>
<name>A0A8S3YEN0_9EUPU</name>
<evidence type="ECO:0000256" key="14">
    <source>
        <dbReference type="ARBA" id="ARBA00048679"/>
    </source>
</evidence>
<evidence type="ECO:0000256" key="8">
    <source>
        <dbReference type="ARBA" id="ARBA00022741"/>
    </source>
</evidence>
<keyword evidence="10" id="KW-0378">Hydrolase</keyword>
<evidence type="ECO:0000313" key="22">
    <source>
        <dbReference type="Proteomes" id="UP000678393"/>
    </source>
</evidence>
<dbReference type="GO" id="GO:0008033">
    <property type="term" value="P:tRNA processing"/>
    <property type="evidence" value="ECO:0007669"/>
    <property type="project" value="UniProtKB-KW"/>
</dbReference>
<dbReference type="Pfam" id="PF06293">
    <property type="entry name" value="Kdo"/>
    <property type="match status" value="1"/>
</dbReference>
<evidence type="ECO:0000256" key="15">
    <source>
        <dbReference type="ARBA" id="ARBA00056624"/>
    </source>
</evidence>
<dbReference type="NCBIfam" id="TIGR03724">
    <property type="entry name" value="arch_bud32"/>
    <property type="match status" value="1"/>
</dbReference>
<dbReference type="EC" id="2.7.11.1" evidence="3"/>
<evidence type="ECO:0000256" key="11">
    <source>
        <dbReference type="ARBA" id="ARBA00022840"/>
    </source>
</evidence>
<organism evidence="21 22">
    <name type="scientific">Candidula unifasciata</name>
    <dbReference type="NCBI Taxonomy" id="100452"/>
    <lineage>
        <taxon>Eukaryota</taxon>
        <taxon>Metazoa</taxon>
        <taxon>Spiralia</taxon>
        <taxon>Lophotrochozoa</taxon>
        <taxon>Mollusca</taxon>
        <taxon>Gastropoda</taxon>
        <taxon>Heterobranchia</taxon>
        <taxon>Euthyneura</taxon>
        <taxon>Panpulmonata</taxon>
        <taxon>Eupulmonata</taxon>
        <taxon>Stylommatophora</taxon>
        <taxon>Helicina</taxon>
        <taxon>Helicoidea</taxon>
        <taxon>Geomitridae</taxon>
        <taxon>Candidula</taxon>
    </lineage>
</organism>
<evidence type="ECO:0000256" key="13">
    <source>
        <dbReference type="ARBA" id="ARBA00047899"/>
    </source>
</evidence>